<organism evidence="9 10">
    <name type="scientific">Sporidiobolus salmonicolor</name>
    <name type="common">Yeast-like fungus</name>
    <name type="synonym">Sporobolomyces salmonicolor</name>
    <dbReference type="NCBI Taxonomy" id="5005"/>
    <lineage>
        <taxon>Eukaryota</taxon>
        <taxon>Fungi</taxon>
        <taxon>Dikarya</taxon>
        <taxon>Basidiomycota</taxon>
        <taxon>Pucciniomycotina</taxon>
        <taxon>Microbotryomycetes</taxon>
        <taxon>Sporidiobolales</taxon>
        <taxon>Sporidiobolaceae</taxon>
        <taxon>Sporobolomyces</taxon>
    </lineage>
</organism>
<evidence type="ECO:0000256" key="3">
    <source>
        <dbReference type="ARBA" id="ARBA00022968"/>
    </source>
</evidence>
<dbReference type="AlphaFoldDB" id="A0A0D6EH98"/>
<sequence>MALHRTRPSKPSSGSSRLGRLAKFCLSVYCLAAIVYTAYHFLLIPAASYVSGGRFSPSTDLAHDISLKAMLEADPAASVATATRPKSTNRHAALETAGVKAADIRNEDSSDPVWAAAEAAEKKGKKSKAKDGAYVRPQVLIDGKDLVRKRMHGLDGVDWDKDQMVWHHPESELAHSGPQAEGVLGVYEAREGKDPLAISEDHFLSLSFGSSLQPTKVIPYYYRATDPDRVDFNKEDITITTLVTSNRFTVFERLVERYQGPVSATVHVSDAKSHSELLRSLDTMYSSSPLMKKYVDIHLVYDPFDRQFNMWRNVAKFFARTEYVMMLDVDFWLCTDFRQRMLESTEIMARLKGGMAAFVVPAFEFHKQSDGVDPMTFPATKAELIQLVQDDKIGMFHKSWAPGHGSTNYTRYYNAKPGEVYRVQGYTHSYEPYVIFKKEGTPWCVSRLVLALPKPGSPSFPPKKLGWLTTRPRTCRCDERFIGYGGNKAACLFELYLSGVSFYVLPDDFLIHQSHAYAEKARKHERRYNRKLYTDFREELCFRYLNLFLDQIESPRAKNLANECKKIKGFSTTAARFIAAAGGPSSSTSPSSSSASSSRPAAVDPISQ</sequence>
<gene>
    <name evidence="9" type="primary">SPOSA6832_00435</name>
</gene>
<dbReference type="InterPro" id="IPR051292">
    <property type="entry name" value="Xyl/GlcA_transferase"/>
</dbReference>
<dbReference type="Proteomes" id="UP000243876">
    <property type="component" value="Unassembled WGS sequence"/>
</dbReference>
<keyword evidence="10" id="KW-1185">Reference proteome</keyword>
<reference evidence="10" key="1">
    <citation type="submission" date="2015-02" db="EMBL/GenBank/DDBJ databases">
        <authorList>
            <person name="Gon?alves P."/>
        </authorList>
    </citation>
    <scope>NUCLEOTIDE SEQUENCE [LARGE SCALE GENOMIC DNA]</scope>
</reference>
<feature type="transmembrane region" description="Helical" evidence="8">
    <location>
        <begin position="21"/>
        <end position="42"/>
    </location>
</feature>
<feature type="compositionally biased region" description="Low complexity" evidence="7">
    <location>
        <begin position="581"/>
        <end position="602"/>
    </location>
</feature>
<evidence type="ECO:0000256" key="4">
    <source>
        <dbReference type="ARBA" id="ARBA00022989"/>
    </source>
</evidence>
<protein>
    <submittedName>
        <fullName evidence="9">SPOSA6832_00435-mRNA-1:cds</fullName>
    </submittedName>
</protein>
<comment type="subcellular location">
    <subcellularLocation>
        <location evidence="1">Membrane</location>
        <topology evidence="1">Single-pass type II membrane protein</topology>
    </subcellularLocation>
</comment>
<keyword evidence="5 8" id="KW-0472">Membrane</keyword>
<dbReference type="SUPFAM" id="SSF53448">
    <property type="entry name" value="Nucleotide-diphospho-sugar transferases"/>
    <property type="match status" value="1"/>
</dbReference>
<dbReference type="GO" id="GO:0016020">
    <property type="term" value="C:membrane"/>
    <property type="evidence" value="ECO:0007669"/>
    <property type="project" value="UniProtKB-SubCell"/>
</dbReference>
<evidence type="ECO:0000256" key="2">
    <source>
        <dbReference type="ARBA" id="ARBA00022692"/>
    </source>
</evidence>
<dbReference type="OrthoDB" id="411524at2759"/>
<dbReference type="GO" id="GO:0035269">
    <property type="term" value="P:protein O-linked glycosylation via mannose"/>
    <property type="evidence" value="ECO:0007669"/>
    <property type="project" value="TreeGrafter"/>
</dbReference>
<dbReference type="PANTHER" id="PTHR12270:SF25">
    <property type="entry name" value="GLYCOSYLTRANSFERASE-LIKE PROTEIN LARGE"/>
    <property type="match status" value="1"/>
</dbReference>
<keyword evidence="3" id="KW-0735">Signal-anchor</keyword>
<dbReference type="InterPro" id="IPR029044">
    <property type="entry name" value="Nucleotide-diphossugar_trans"/>
</dbReference>
<proteinExistence type="predicted"/>
<keyword evidence="6" id="KW-0325">Glycoprotein</keyword>
<keyword evidence="4 8" id="KW-1133">Transmembrane helix</keyword>
<dbReference type="PANTHER" id="PTHR12270">
    <property type="entry name" value="GLYCOSYLTRANSFERASE-RELATED"/>
    <property type="match status" value="1"/>
</dbReference>
<feature type="region of interest" description="Disordered" evidence="7">
    <location>
        <begin position="581"/>
        <end position="608"/>
    </location>
</feature>
<evidence type="ECO:0000256" key="5">
    <source>
        <dbReference type="ARBA" id="ARBA00023136"/>
    </source>
</evidence>
<dbReference type="GO" id="GO:0015020">
    <property type="term" value="F:glucuronosyltransferase activity"/>
    <property type="evidence" value="ECO:0007669"/>
    <property type="project" value="TreeGrafter"/>
</dbReference>
<evidence type="ECO:0000256" key="1">
    <source>
        <dbReference type="ARBA" id="ARBA00004606"/>
    </source>
</evidence>
<dbReference type="EMBL" id="CENE01000001">
    <property type="protein sequence ID" value="CEQ38960.1"/>
    <property type="molecule type" value="Genomic_DNA"/>
</dbReference>
<name>A0A0D6EH98_SPOSA</name>
<evidence type="ECO:0000256" key="6">
    <source>
        <dbReference type="ARBA" id="ARBA00023180"/>
    </source>
</evidence>
<keyword evidence="2 8" id="KW-0812">Transmembrane</keyword>
<evidence type="ECO:0000256" key="7">
    <source>
        <dbReference type="SAM" id="MobiDB-lite"/>
    </source>
</evidence>
<feature type="non-terminal residue" evidence="9">
    <location>
        <position position="1"/>
    </location>
</feature>
<dbReference type="GO" id="GO:0042285">
    <property type="term" value="F:xylosyltransferase activity"/>
    <property type="evidence" value="ECO:0007669"/>
    <property type="project" value="TreeGrafter"/>
</dbReference>
<evidence type="ECO:0000313" key="9">
    <source>
        <dbReference type="EMBL" id="CEQ38960.1"/>
    </source>
</evidence>
<evidence type="ECO:0000256" key="8">
    <source>
        <dbReference type="SAM" id="Phobius"/>
    </source>
</evidence>
<dbReference type="Pfam" id="PF13896">
    <property type="entry name" value="Glyco_transf_49"/>
    <property type="match status" value="3"/>
</dbReference>
<accession>A0A0D6EH98</accession>
<evidence type="ECO:0000313" key="10">
    <source>
        <dbReference type="Proteomes" id="UP000243876"/>
    </source>
</evidence>